<sequence>MNSVSFQRSSLAGTRVQSAPRRAPAPFRAVQLDEQAKTVEQSAAPSGDRAIIGQKAQPTGAKANEEPPSENMGATGSKEKRQSNDGYDDDVATSGGRPS</sequence>
<name>A0AAW1QMT3_9CHLO</name>
<feature type="region of interest" description="Disordered" evidence="1">
    <location>
        <begin position="1"/>
        <end position="99"/>
    </location>
</feature>
<evidence type="ECO:0000313" key="2">
    <source>
        <dbReference type="EMBL" id="KAK9822819.1"/>
    </source>
</evidence>
<gene>
    <name evidence="2" type="ORF">WJX81_003776</name>
</gene>
<reference evidence="2 3" key="1">
    <citation type="journal article" date="2024" name="Nat. Commun.">
        <title>Phylogenomics reveals the evolutionary origins of lichenization in chlorophyte algae.</title>
        <authorList>
            <person name="Puginier C."/>
            <person name="Libourel C."/>
            <person name="Otte J."/>
            <person name="Skaloud P."/>
            <person name="Haon M."/>
            <person name="Grisel S."/>
            <person name="Petersen M."/>
            <person name="Berrin J.G."/>
            <person name="Delaux P.M."/>
            <person name="Dal Grande F."/>
            <person name="Keller J."/>
        </authorList>
    </citation>
    <scope>NUCLEOTIDE SEQUENCE [LARGE SCALE GENOMIC DNA]</scope>
    <source>
        <strain evidence="2 3">SAG 245.80</strain>
    </source>
</reference>
<evidence type="ECO:0000313" key="3">
    <source>
        <dbReference type="Proteomes" id="UP001445335"/>
    </source>
</evidence>
<protein>
    <submittedName>
        <fullName evidence="2">Uncharacterized protein</fullName>
    </submittedName>
</protein>
<feature type="compositionally biased region" description="Polar residues" evidence="1">
    <location>
        <begin position="1"/>
        <end position="17"/>
    </location>
</feature>
<dbReference type="EMBL" id="JALJOU010000083">
    <property type="protein sequence ID" value="KAK9822819.1"/>
    <property type="molecule type" value="Genomic_DNA"/>
</dbReference>
<proteinExistence type="predicted"/>
<organism evidence="2 3">
    <name type="scientific">Elliptochloris bilobata</name>
    <dbReference type="NCBI Taxonomy" id="381761"/>
    <lineage>
        <taxon>Eukaryota</taxon>
        <taxon>Viridiplantae</taxon>
        <taxon>Chlorophyta</taxon>
        <taxon>core chlorophytes</taxon>
        <taxon>Trebouxiophyceae</taxon>
        <taxon>Trebouxiophyceae incertae sedis</taxon>
        <taxon>Elliptochloris clade</taxon>
        <taxon>Elliptochloris</taxon>
    </lineage>
</organism>
<comment type="caution">
    <text evidence="2">The sequence shown here is derived from an EMBL/GenBank/DDBJ whole genome shotgun (WGS) entry which is preliminary data.</text>
</comment>
<evidence type="ECO:0000256" key="1">
    <source>
        <dbReference type="SAM" id="MobiDB-lite"/>
    </source>
</evidence>
<feature type="compositionally biased region" description="Low complexity" evidence="1">
    <location>
        <begin position="19"/>
        <end position="29"/>
    </location>
</feature>
<keyword evidence="3" id="KW-1185">Reference proteome</keyword>
<dbReference type="AlphaFoldDB" id="A0AAW1QMT3"/>
<accession>A0AAW1QMT3</accession>
<dbReference type="Proteomes" id="UP001445335">
    <property type="component" value="Unassembled WGS sequence"/>
</dbReference>